<proteinExistence type="predicted"/>
<sequence length="102" mass="11412">MRKVLHEVERNDSGGHLFLDDGEVVGRNQHDPVAALHRFVLDDPAEERLRIRPHVELRLGGQDDGDRPTAGAAGRFIPHLPGLLDDPLPQLRRHLGTVVERP</sequence>
<gene>
    <name evidence="1" type="ORF">SDC9_147099</name>
</gene>
<name>A0A645ECZ1_9ZZZZ</name>
<dbReference type="AlphaFoldDB" id="A0A645ECZ1"/>
<dbReference type="EMBL" id="VSSQ01045963">
    <property type="protein sequence ID" value="MPM99904.1"/>
    <property type="molecule type" value="Genomic_DNA"/>
</dbReference>
<evidence type="ECO:0000313" key="1">
    <source>
        <dbReference type="EMBL" id="MPM99904.1"/>
    </source>
</evidence>
<reference evidence="1" key="1">
    <citation type="submission" date="2019-08" db="EMBL/GenBank/DDBJ databases">
        <authorList>
            <person name="Kucharzyk K."/>
            <person name="Murdoch R.W."/>
            <person name="Higgins S."/>
            <person name="Loffler F."/>
        </authorList>
    </citation>
    <scope>NUCLEOTIDE SEQUENCE</scope>
</reference>
<accession>A0A645ECZ1</accession>
<organism evidence="1">
    <name type="scientific">bioreactor metagenome</name>
    <dbReference type="NCBI Taxonomy" id="1076179"/>
    <lineage>
        <taxon>unclassified sequences</taxon>
        <taxon>metagenomes</taxon>
        <taxon>ecological metagenomes</taxon>
    </lineage>
</organism>
<protein>
    <submittedName>
        <fullName evidence="1">Uncharacterized protein</fullName>
    </submittedName>
</protein>
<comment type="caution">
    <text evidence="1">The sequence shown here is derived from an EMBL/GenBank/DDBJ whole genome shotgun (WGS) entry which is preliminary data.</text>
</comment>